<name>A0A6J6NW58_9ZZZZ</name>
<dbReference type="PANTHER" id="PTHR43377">
    <property type="entry name" value="BILIVERDIN REDUCTASE A"/>
    <property type="match status" value="1"/>
</dbReference>
<organism evidence="2">
    <name type="scientific">freshwater metagenome</name>
    <dbReference type="NCBI Taxonomy" id="449393"/>
    <lineage>
        <taxon>unclassified sequences</taxon>
        <taxon>metagenomes</taxon>
        <taxon>ecological metagenomes</taxon>
    </lineage>
</organism>
<dbReference type="SUPFAM" id="SSF51735">
    <property type="entry name" value="NAD(P)-binding Rossmann-fold domains"/>
    <property type="match status" value="1"/>
</dbReference>
<dbReference type="AlphaFoldDB" id="A0A6J6NW58"/>
<protein>
    <submittedName>
        <fullName evidence="2">Unannotated protein</fullName>
    </submittedName>
</protein>
<dbReference type="Gene3D" id="3.30.360.10">
    <property type="entry name" value="Dihydrodipicolinate Reductase, domain 2"/>
    <property type="match status" value="1"/>
</dbReference>
<dbReference type="PANTHER" id="PTHR43377:SF1">
    <property type="entry name" value="BILIVERDIN REDUCTASE A"/>
    <property type="match status" value="1"/>
</dbReference>
<sequence length="368" mass="40485">MRLDRGVIPLRMTSIAVIGAGWRAQFFIRLAKMMPEKFELVGVVARREDVRSALNLEFGVQTFSSVSQLLSHKKPDFAVSSVSWDANPGIVDELVKAGVHVLSETPPAPTLEALQELWMQVGSSGMVQVAEQYLFLPGHAARLAITESGAIGEIGSVEISSTHGYHAVSIMRGFLKPGFESTTITTRQFEAPLIDPLARAGWNDDLSPKNAKTTISLIDFGSGKSGLYNFVDNQWHNQLRHRRIVVRGSRGELVDDSVIRLTDGPAITTSRIERYQLGYDLNLDGYDTEHLSFDGKVVFKNPFTGLRLMDEEIAIAQLMCKMAEWLDGKAGAPYPLAEACQDHLISLAIDESIATGKNVTTQKQAWAN</sequence>
<proteinExistence type="predicted"/>
<dbReference type="InterPro" id="IPR036291">
    <property type="entry name" value="NAD(P)-bd_dom_sf"/>
</dbReference>
<dbReference type="InterPro" id="IPR051450">
    <property type="entry name" value="Gfo/Idh/MocA_Oxidoreductases"/>
</dbReference>
<dbReference type="Pfam" id="PF01408">
    <property type="entry name" value="GFO_IDH_MocA"/>
    <property type="match status" value="1"/>
</dbReference>
<dbReference type="EMBL" id="CAEZXK010000019">
    <property type="protein sequence ID" value="CAB4688888.1"/>
    <property type="molecule type" value="Genomic_DNA"/>
</dbReference>
<evidence type="ECO:0000313" key="2">
    <source>
        <dbReference type="EMBL" id="CAB4688888.1"/>
    </source>
</evidence>
<dbReference type="InterPro" id="IPR000683">
    <property type="entry name" value="Gfo/Idh/MocA-like_OxRdtase_N"/>
</dbReference>
<reference evidence="2" key="1">
    <citation type="submission" date="2020-05" db="EMBL/GenBank/DDBJ databases">
        <authorList>
            <person name="Chiriac C."/>
            <person name="Salcher M."/>
            <person name="Ghai R."/>
            <person name="Kavagutti S V."/>
        </authorList>
    </citation>
    <scope>NUCLEOTIDE SEQUENCE</scope>
</reference>
<feature type="domain" description="Gfo/Idh/MocA-like oxidoreductase N-terminal" evidence="1">
    <location>
        <begin position="15"/>
        <end position="125"/>
    </location>
</feature>
<gene>
    <name evidence="2" type="ORF">UFOPK2370_00815</name>
</gene>
<dbReference type="GO" id="GO:0000166">
    <property type="term" value="F:nucleotide binding"/>
    <property type="evidence" value="ECO:0007669"/>
    <property type="project" value="InterPro"/>
</dbReference>
<dbReference type="Gene3D" id="3.40.50.720">
    <property type="entry name" value="NAD(P)-binding Rossmann-like Domain"/>
    <property type="match status" value="1"/>
</dbReference>
<accession>A0A6J6NW58</accession>
<evidence type="ECO:0000259" key="1">
    <source>
        <dbReference type="Pfam" id="PF01408"/>
    </source>
</evidence>